<evidence type="ECO:0000259" key="3">
    <source>
        <dbReference type="PROSITE" id="PS50110"/>
    </source>
</evidence>
<dbReference type="InterPro" id="IPR011006">
    <property type="entry name" value="CheY-like_superfamily"/>
</dbReference>
<dbReference type="RefSeq" id="WP_377960592.1">
    <property type="nucleotide sequence ID" value="NZ_JBHZOL010000004.1"/>
</dbReference>
<dbReference type="SMART" id="SM00448">
    <property type="entry name" value="REC"/>
    <property type="match status" value="1"/>
</dbReference>
<dbReference type="CDD" id="cd17552">
    <property type="entry name" value="REC_RR468-like"/>
    <property type="match status" value="1"/>
</dbReference>
<comment type="caution">
    <text evidence="4">The sequence shown here is derived from an EMBL/GenBank/DDBJ whole genome shotgun (WGS) entry which is preliminary data.</text>
</comment>
<organism evidence="4 5">
    <name type="scientific">Almyronema epifaneia S1</name>
    <dbReference type="NCBI Taxonomy" id="2991925"/>
    <lineage>
        <taxon>Bacteria</taxon>
        <taxon>Bacillati</taxon>
        <taxon>Cyanobacteriota</taxon>
        <taxon>Cyanophyceae</taxon>
        <taxon>Nodosilineales</taxon>
        <taxon>Nodosilineaceae</taxon>
        <taxon>Almyronema</taxon>
        <taxon>Almyronema epifaneia</taxon>
    </lineage>
</organism>
<protein>
    <submittedName>
        <fullName evidence="4">Response regulator</fullName>
    </submittedName>
</protein>
<dbReference type="PANTHER" id="PTHR44591">
    <property type="entry name" value="STRESS RESPONSE REGULATOR PROTEIN 1"/>
    <property type="match status" value="1"/>
</dbReference>
<gene>
    <name evidence="4" type="ORF">ACFVKH_00910</name>
</gene>
<dbReference type="InterPro" id="IPR050595">
    <property type="entry name" value="Bact_response_regulator"/>
</dbReference>
<dbReference type="SUPFAM" id="SSF52172">
    <property type="entry name" value="CheY-like"/>
    <property type="match status" value="1"/>
</dbReference>
<accession>A0ABW6IAW3</accession>
<dbReference type="Gene3D" id="3.40.50.2300">
    <property type="match status" value="1"/>
</dbReference>
<dbReference type="PANTHER" id="PTHR44591:SF22">
    <property type="entry name" value="CHEY SUBFAMILY"/>
    <property type="match status" value="1"/>
</dbReference>
<feature type="domain" description="Response regulatory" evidence="3">
    <location>
        <begin position="5"/>
        <end position="122"/>
    </location>
</feature>
<name>A0ABW6IAW3_9CYAN</name>
<evidence type="ECO:0000256" key="2">
    <source>
        <dbReference type="PROSITE-ProRule" id="PRU00169"/>
    </source>
</evidence>
<feature type="modified residue" description="4-aspartylphosphate" evidence="2">
    <location>
        <position position="55"/>
    </location>
</feature>
<evidence type="ECO:0000313" key="4">
    <source>
        <dbReference type="EMBL" id="MFE4104815.1"/>
    </source>
</evidence>
<reference evidence="4 5" key="1">
    <citation type="submission" date="2024-10" db="EMBL/GenBank/DDBJ databases">
        <authorList>
            <person name="Ratan Roy A."/>
            <person name="Morales Sandoval P.H."/>
            <person name="De Los Santos Villalobos S."/>
            <person name="Chakraborty S."/>
            <person name="Mukherjee J."/>
        </authorList>
    </citation>
    <scope>NUCLEOTIDE SEQUENCE [LARGE SCALE GENOMIC DNA]</scope>
    <source>
        <strain evidence="4 5">S1</strain>
    </source>
</reference>
<dbReference type="InterPro" id="IPR001789">
    <property type="entry name" value="Sig_transdc_resp-reg_receiver"/>
</dbReference>
<dbReference type="Pfam" id="PF00072">
    <property type="entry name" value="Response_reg"/>
    <property type="match status" value="1"/>
</dbReference>
<keyword evidence="1 2" id="KW-0597">Phosphoprotein</keyword>
<proteinExistence type="predicted"/>
<dbReference type="Proteomes" id="UP001600165">
    <property type="component" value="Unassembled WGS sequence"/>
</dbReference>
<dbReference type="EMBL" id="JBHZOL010000004">
    <property type="protein sequence ID" value="MFE4104815.1"/>
    <property type="molecule type" value="Genomic_DNA"/>
</dbReference>
<dbReference type="PROSITE" id="PS50110">
    <property type="entry name" value="RESPONSE_REGULATORY"/>
    <property type="match status" value="1"/>
</dbReference>
<evidence type="ECO:0000256" key="1">
    <source>
        <dbReference type="ARBA" id="ARBA00022553"/>
    </source>
</evidence>
<sequence length="126" mass="13429">MTAKKILLIDDEPDIHKIAQIGLMLECGWQMLTATSGKAGLSLAIAESPDAILLDVMMPDMDGLATLAALQKNAKTRSIPVIFLTAKAQSADRRRLYGAGAKGVITKPFDPTTLASQISGYLGWSL</sequence>
<keyword evidence="5" id="KW-1185">Reference proteome</keyword>
<evidence type="ECO:0000313" key="5">
    <source>
        <dbReference type="Proteomes" id="UP001600165"/>
    </source>
</evidence>